<dbReference type="PANTHER" id="PTHR34978">
    <property type="entry name" value="POSSIBLE SENSOR-TRANSDUCER PROTEIN BLAR"/>
    <property type="match status" value="1"/>
</dbReference>
<name>A0A1V9FWJ9_9BACT</name>
<proteinExistence type="predicted"/>
<accession>A0A1V9FWJ9</accession>
<feature type="region of interest" description="Disordered" evidence="2">
    <location>
        <begin position="598"/>
        <end position="620"/>
    </location>
</feature>
<evidence type="ECO:0000256" key="3">
    <source>
        <dbReference type="SAM" id="Phobius"/>
    </source>
</evidence>
<evidence type="ECO:0000313" key="6">
    <source>
        <dbReference type="Proteomes" id="UP000192796"/>
    </source>
</evidence>
<dbReference type="Pfam" id="PF05569">
    <property type="entry name" value="Peptidase_M56"/>
    <property type="match status" value="1"/>
</dbReference>
<feature type="domain" description="Peptidase M56" evidence="4">
    <location>
        <begin position="106"/>
        <end position="274"/>
    </location>
</feature>
<keyword evidence="6" id="KW-1185">Reference proteome</keyword>
<keyword evidence="3" id="KW-0812">Transmembrane</keyword>
<evidence type="ECO:0000256" key="2">
    <source>
        <dbReference type="SAM" id="MobiDB-lite"/>
    </source>
</evidence>
<feature type="transmembrane region" description="Helical" evidence="3">
    <location>
        <begin position="12"/>
        <end position="36"/>
    </location>
</feature>
<reference evidence="5 6" key="1">
    <citation type="submission" date="2016-03" db="EMBL/GenBank/DDBJ databases">
        <title>Niastella vici sp. nov., isolated from farmland soil.</title>
        <authorList>
            <person name="Chen L."/>
            <person name="Wang D."/>
            <person name="Yang S."/>
            <person name="Wang G."/>
        </authorList>
    </citation>
    <scope>NUCLEOTIDE SEQUENCE [LARGE SCALE GENOMIC DNA]</scope>
    <source>
        <strain evidence="5 6">DJ57</strain>
    </source>
</reference>
<dbReference type="CDD" id="cd07341">
    <property type="entry name" value="M56_BlaR1_MecR1_like"/>
    <property type="match status" value="1"/>
</dbReference>
<dbReference type="EMBL" id="LVYD01000049">
    <property type="protein sequence ID" value="OQP62713.1"/>
    <property type="molecule type" value="Genomic_DNA"/>
</dbReference>
<dbReference type="RefSeq" id="WP_081148633.1">
    <property type="nucleotide sequence ID" value="NZ_LVYD01000049.1"/>
</dbReference>
<keyword evidence="3" id="KW-0472">Membrane</keyword>
<dbReference type="AlphaFoldDB" id="A0A1V9FWJ9"/>
<feature type="transmembrane region" description="Helical" evidence="3">
    <location>
        <begin position="48"/>
        <end position="70"/>
    </location>
</feature>
<evidence type="ECO:0000259" key="4">
    <source>
        <dbReference type="Pfam" id="PF05569"/>
    </source>
</evidence>
<gene>
    <name evidence="5" type="ORF">A3860_27270</name>
</gene>
<feature type="transmembrane region" description="Helical" evidence="3">
    <location>
        <begin position="215"/>
        <end position="234"/>
    </location>
</feature>
<dbReference type="OrthoDB" id="15218at2"/>
<sequence length="620" mass="70500">MNLLYQSAFLKALGWALLNSLWQMALLWLVYMGLTMNGKKLLSRQRHAIALLSLAGGSLWFLITLVINLYKAASGPQVITVYIENASAPATGSIPGLIAHWFEPALPFLSLIYLLAAAFLFIRFYFQYRHTQQLFTTGLQKADPEWRIFLQQAVQQMSINKKVQIWLSSMVDTPVTFGIFKPVILLPIAAVNHLSLKQAEAIILHELNHIRRNDYLVNLLIACVDVILFFNPFARLLTDIIRKERENCCDDIVLQFCYEPQSYARALLTLEQNRIDTCALTLAATGKDKYFLLNRVKRILGNEPVSNPFSQKLVAYLLSTLLIGFIGWFNPGNVIIKKLDAVSVQPLASVETPQTFFTPAVAKTTVNGVTSITKTGEPAEEETPENNCPQGKDAYKKLAQLIELTTEARLAALNKRLEELPQETEGYVNNVEALDYSLPENTPATLPPLAQQVYPYVPGSSFYFQPLEDTTLPKYYVMTADDIKAKEAMEKSMQALQQMNWKKVEMVLKAQGMKINIEQIQQEMEKAMQQVDWKKLNAETNQVMEEAKVQAEKMQQDAFVVRLGNYQRDRTAQQERIKRAQQQILIDRLAQREMLKKMEEDKQNQGTTTKSGKRKKIVHI</sequence>
<dbReference type="InterPro" id="IPR008756">
    <property type="entry name" value="Peptidase_M56"/>
</dbReference>
<dbReference type="STRING" id="1703345.A3860_27270"/>
<evidence type="ECO:0000256" key="1">
    <source>
        <dbReference type="SAM" id="Coils"/>
    </source>
</evidence>
<evidence type="ECO:0000313" key="5">
    <source>
        <dbReference type="EMBL" id="OQP62713.1"/>
    </source>
</evidence>
<dbReference type="InterPro" id="IPR052173">
    <property type="entry name" value="Beta-lactam_resp_regulator"/>
</dbReference>
<feature type="compositionally biased region" description="Basic residues" evidence="2">
    <location>
        <begin position="611"/>
        <end position="620"/>
    </location>
</feature>
<protein>
    <recommendedName>
        <fullName evidence="4">Peptidase M56 domain-containing protein</fullName>
    </recommendedName>
</protein>
<dbReference type="PANTHER" id="PTHR34978:SF3">
    <property type="entry name" value="SLR0241 PROTEIN"/>
    <property type="match status" value="1"/>
</dbReference>
<organism evidence="5 6">
    <name type="scientific">Niastella vici</name>
    <dbReference type="NCBI Taxonomy" id="1703345"/>
    <lineage>
        <taxon>Bacteria</taxon>
        <taxon>Pseudomonadati</taxon>
        <taxon>Bacteroidota</taxon>
        <taxon>Chitinophagia</taxon>
        <taxon>Chitinophagales</taxon>
        <taxon>Chitinophagaceae</taxon>
        <taxon>Niastella</taxon>
    </lineage>
</organism>
<feature type="transmembrane region" description="Helical" evidence="3">
    <location>
        <begin position="105"/>
        <end position="126"/>
    </location>
</feature>
<dbReference type="Proteomes" id="UP000192796">
    <property type="component" value="Unassembled WGS sequence"/>
</dbReference>
<keyword evidence="3" id="KW-1133">Transmembrane helix</keyword>
<comment type="caution">
    <text evidence="5">The sequence shown here is derived from an EMBL/GenBank/DDBJ whole genome shotgun (WGS) entry which is preliminary data.</text>
</comment>
<keyword evidence="1" id="KW-0175">Coiled coil</keyword>
<feature type="coiled-coil region" evidence="1">
    <location>
        <begin position="510"/>
        <end position="583"/>
    </location>
</feature>